<feature type="region of interest" description="Disordered" evidence="5">
    <location>
        <begin position="521"/>
        <end position="639"/>
    </location>
</feature>
<feature type="region of interest" description="Disordered" evidence="5">
    <location>
        <begin position="345"/>
        <end position="375"/>
    </location>
</feature>
<feature type="region of interest" description="Disordered" evidence="5">
    <location>
        <begin position="1"/>
        <end position="100"/>
    </location>
</feature>
<dbReference type="Gene3D" id="1.10.1580.10">
    <property type="match status" value="1"/>
</dbReference>
<keyword evidence="2" id="KW-0547">Nucleotide-binding</keyword>
<feature type="compositionally biased region" description="Acidic residues" evidence="5">
    <location>
        <begin position="537"/>
        <end position="568"/>
    </location>
</feature>
<evidence type="ECO:0000256" key="1">
    <source>
        <dbReference type="ARBA" id="ARBA00004123"/>
    </source>
</evidence>
<feature type="compositionally biased region" description="Acidic residues" evidence="5">
    <location>
        <begin position="593"/>
        <end position="614"/>
    </location>
</feature>
<dbReference type="PANTHER" id="PTHR11089:SF30">
    <property type="entry name" value="GUANINE NUCLEOTIDE-BINDING PROTEIN-LIKE 3 HOMOLOG"/>
    <property type="match status" value="1"/>
</dbReference>
<dbReference type="STRING" id="1331196.A0A1B9IJB2"/>
<keyword evidence="4" id="KW-0539">Nucleus</keyword>
<feature type="compositionally biased region" description="Acidic residues" evidence="5">
    <location>
        <begin position="351"/>
        <end position="372"/>
    </location>
</feature>
<dbReference type="Proteomes" id="UP000092583">
    <property type="component" value="Unassembled WGS sequence"/>
</dbReference>
<comment type="subcellular location">
    <subcellularLocation>
        <location evidence="1">Nucleus</location>
    </subcellularLocation>
</comment>
<dbReference type="Gene3D" id="3.40.50.300">
    <property type="entry name" value="P-loop containing nucleotide triphosphate hydrolases"/>
    <property type="match status" value="1"/>
</dbReference>
<dbReference type="Pfam" id="PF01926">
    <property type="entry name" value="MMR_HSR1"/>
    <property type="match status" value="1"/>
</dbReference>
<dbReference type="InterPro" id="IPR050755">
    <property type="entry name" value="TRAFAC_YlqF/YawG_RiboMat"/>
</dbReference>
<keyword evidence="3" id="KW-0342">GTP-binding</keyword>
<accession>A0A1B9IJB2</accession>
<dbReference type="AlphaFoldDB" id="A0A1B9IJB2"/>
<feature type="compositionally biased region" description="Basic and acidic residues" evidence="5">
    <location>
        <begin position="66"/>
        <end position="84"/>
    </location>
</feature>
<dbReference type="EMBL" id="KI669466">
    <property type="protein sequence ID" value="OCF55481.1"/>
    <property type="molecule type" value="Genomic_DNA"/>
</dbReference>
<evidence type="ECO:0000259" key="7">
    <source>
        <dbReference type="Pfam" id="PF08701"/>
    </source>
</evidence>
<dbReference type="SUPFAM" id="SSF52540">
    <property type="entry name" value="P-loop containing nucleoside triphosphate hydrolases"/>
    <property type="match status" value="1"/>
</dbReference>
<evidence type="ECO:0000313" key="8">
    <source>
        <dbReference type="EMBL" id="OCF55481.1"/>
    </source>
</evidence>
<evidence type="ECO:0000256" key="5">
    <source>
        <dbReference type="SAM" id="MobiDB-lite"/>
    </source>
</evidence>
<feature type="compositionally biased region" description="Basic and acidic residues" evidence="5">
    <location>
        <begin position="13"/>
        <end position="28"/>
    </location>
</feature>
<feature type="compositionally biased region" description="Basic residues" evidence="5">
    <location>
        <begin position="1"/>
        <end position="12"/>
    </location>
</feature>
<feature type="compositionally biased region" description="Acidic residues" evidence="5">
    <location>
        <begin position="575"/>
        <end position="586"/>
    </location>
</feature>
<dbReference type="OrthoDB" id="10266128at2759"/>
<dbReference type="InterPro" id="IPR006073">
    <property type="entry name" value="GTP-bd"/>
</dbReference>
<feature type="domain" description="Guanine nucleotide-binding protein-like 3 N-terminal" evidence="7">
    <location>
        <begin position="14"/>
        <end position="87"/>
    </location>
</feature>
<organism evidence="8 9">
    <name type="scientific">Kwoniella mangroviensis CBS 10435</name>
    <dbReference type="NCBI Taxonomy" id="1331196"/>
    <lineage>
        <taxon>Eukaryota</taxon>
        <taxon>Fungi</taxon>
        <taxon>Dikarya</taxon>
        <taxon>Basidiomycota</taxon>
        <taxon>Agaricomycotina</taxon>
        <taxon>Tremellomycetes</taxon>
        <taxon>Tremellales</taxon>
        <taxon>Cryptococcaceae</taxon>
        <taxon>Kwoniella</taxon>
    </lineage>
</organism>
<gene>
    <name evidence="8" type="ORF">L486_06965</name>
</gene>
<sequence>MPRIRKQTSNRKTTRDRAKIHKKSVDNKRKTKKAAKKDQTWKSKKKQDPGIPNSFPFKDQILAELAEERRKAEEEKIARREAAKAAKLAPPQEEAEGDTPGIISLSGAVLSRTAPLSAIAEPSTSSLVAADVPDLIDTALATLTDVIDRADVICEVVDARDILGGRSGHVEGLVKEAEGRVVLLVNKIDLVPKEALESWLAKLDIPAFLFKSSLPSPPTSSASSSKTPSSSSLSLHSVLGKDEFFKAIKQWSSEKQSKSNSKSKSKSGSKSKFKEPVEPLVIAFMGLPSVGKTSILNSLLSPKQPKHAVAPYIPTATSAKIPEPKTKVPVEVEIEVDGEKIRVIDTPGWEYTEDDDSEDEDEDDEDEEEEEVNPEKWDALEARLAGDLLRRNLGRVDKVKDVFPLVNYIIKRSNHQDLMLAYNVPFFEAGDVEAFLTGVARAQGRIKKHGTPDLEAAARVILRDWAFNTFPYYTTAPKSLSATKIEYDMSSVLEKCKSKRDLKKENPKGLVRFKGPEEVDKHDIILDDDYTAMAGPSDDEEDEEDDEDGDEDEDDEDEDDEDEEEGDEGLLIGSDEGEELELEDGPEPSSGSDPEEDDEDEEEEEEEEESEPEPEPVAAKKRKRASLPAPSKKVKRVSFAKEEKPLKGILKRKRI</sequence>
<evidence type="ECO:0000256" key="4">
    <source>
        <dbReference type="ARBA" id="ARBA00023242"/>
    </source>
</evidence>
<evidence type="ECO:0000259" key="6">
    <source>
        <dbReference type="Pfam" id="PF01926"/>
    </source>
</evidence>
<dbReference type="InterPro" id="IPR014813">
    <property type="entry name" value="Gnl3_N_dom"/>
</dbReference>
<dbReference type="GO" id="GO:0005730">
    <property type="term" value="C:nucleolus"/>
    <property type="evidence" value="ECO:0007669"/>
    <property type="project" value="UniProtKB-ARBA"/>
</dbReference>
<name>A0A1B9IJB2_9TREE</name>
<dbReference type="GO" id="GO:0005525">
    <property type="term" value="F:GTP binding"/>
    <property type="evidence" value="ECO:0007669"/>
    <property type="project" value="UniProtKB-KW"/>
</dbReference>
<protein>
    <submittedName>
        <fullName evidence="8">Nuclear GTP-binding protein</fullName>
    </submittedName>
</protein>
<reference evidence="9" key="2">
    <citation type="submission" date="2013-12" db="EMBL/GenBank/DDBJ databases">
        <title>Evolution of pathogenesis and genome organization in the Tremellales.</title>
        <authorList>
            <person name="Cuomo C."/>
            <person name="Litvintseva A."/>
            <person name="Heitman J."/>
            <person name="Chen Y."/>
            <person name="Sun S."/>
            <person name="Springer D."/>
            <person name="Dromer F."/>
            <person name="Young S."/>
            <person name="Zeng Q."/>
            <person name="Chapman S."/>
            <person name="Gujja S."/>
            <person name="Saif S."/>
            <person name="Birren B."/>
        </authorList>
    </citation>
    <scope>NUCLEOTIDE SEQUENCE [LARGE SCALE GENOMIC DNA]</scope>
    <source>
        <strain evidence="9">CBS 10435</strain>
    </source>
</reference>
<evidence type="ECO:0000256" key="2">
    <source>
        <dbReference type="ARBA" id="ARBA00022741"/>
    </source>
</evidence>
<evidence type="ECO:0000256" key="3">
    <source>
        <dbReference type="ARBA" id="ARBA00023134"/>
    </source>
</evidence>
<dbReference type="InterPro" id="IPR023179">
    <property type="entry name" value="GTP-bd_ortho_bundle_sf"/>
</dbReference>
<reference evidence="8 9" key="1">
    <citation type="submission" date="2013-07" db="EMBL/GenBank/DDBJ databases">
        <title>The Genome Sequence of Kwoniella mangroviensis CBS10435.</title>
        <authorList>
            <consortium name="The Broad Institute Genome Sequencing Platform"/>
            <person name="Cuomo C."/>
            <person name="Litvintseva A."/>
            <person name="Chen Y."/>
            <person name="Heitman J."/>
            <person name="Sun S."/>
            <person name="Springer D."/>
            <person name="Dromer F."/>
            <person name="Young S.K."/>
            <person name="Zeng Q."/>
            <person name="Gargeya S."/>
            <person name="Fitzgerald M."/>
            <person name="Abouelleil A."/>
            <person name="Alvarado L."/>
            <person name="Berlin A.M."/>
            <person name="Chapman S.B."/>
            <person name="Dewar J."/>
            <person name="Goldberg J."/>
            <person name="Griggs A."/>
            <person name="Gujja S."/>
            <person name="Hansen M."/>
            <person name="Howarth C."/>
            <person name="Imamovic A."/>
            <person name="Larimer J."/>
            <person name="McCowan C."/>
            <person name="Murphy C."/>
            <person name="Pearson M."/>
            <person name="Priest M."/>
            <person name="Roberts A."/>
            <person name="Saif S."/>
            <person name="Shea T."/>
            <person name="Sykes S."/>
            <person name="Wortman J."/>
            <person name="Nusbaum C."/>
            <person name="Birren B."/>
        </authorList>
    </citation>
    <scope>NUCLEOTIDE SEQUENCE [LARGE SCALE GENOMIC DNA]</scope>
    <source>
        <strain evidence="8 9">CBS 10435</strain>
    </source>
</reference>
<proteinExistence type="predicted"/>
<dbReference type="PANTHER" id="PTHR11089">
    <property type="entry name" value="GTP-BINDING PROTEIN-RELATED"/>
    <property type="match status" value="1"/>
</dbReference>
<keyword evidence="9" id="KW-1185">Reference proteome</keyword>
<evidence type="ECO:0000313" key="9">
    <source>
        <dbReference type="Proteomes" id="UP000092583"/>
    </source>
</evidence>
<dbReference type="InterPro" id="IPR027417">
    <property type="entry name" value="P-loop_NTPase"/>
</dbReference>
<dbReference type="Pfam" id="PF08701">
    <property type="entry name" value="GN3L_Grn1"/>
    <property type="match status" value="1"/>
</dbReference>
<feature type="domain" description="G" evidence="6">
    <location>
        <begin position="282"/>
        <end position="359"/>
    </location>
</feature>